<evidence type="ECO:0000313" key="1">
    <source>
        <dbReference type="EMBL" id="OWV11533.1"/>
    </source>
</evidence>
<dbReference type="InterPro" id="IPR025358">
    <property type="entry name" value="DUF4262"/>
</dbReference>
<dbReference type="EMBL" id="MZMV01000005">
    <property type="protein sequence ID" value="OWV11533.1"/>
    <property type="molecule type" value="Genomic_DNA"/>
</dbReference>
<keyword evidence="2" id="KW-1185">Reference proteome</keyword>
<dbReference type="Proteomes" id="UP000197174">
    <property type="component" value="Unassembled WGS sequence"/>
</dbReference>
<gene>
    <name evidence="1" type="ORF">B5D80_04385</name>
</gene>
<name>A0A2D0AX55_9ACTN</name>
<protein>
    <recommendedName>
        <fullName evidence="3">DUF4262 domain-containing protein</fullName>
    </recommendedName>
</protein>
<evidence type="ECO:0000313" key="2">
    <source>
        <dbReference type="Proteomes" id="UP000197174"/>
    </source>
</evidence>
<dbReference type="Pfam" id="PF14081">
    <property type="entry name" value="DUF4262"/>
    <property type="match status" value="1"/>
</dbReference>
<accession>A0A2D0AX55</accession>
<organism evidence="1 2">
    <name type="scientific">Micromonospora wenchangensis</name>
    <dbReference type="NCBI Taxonomy" id="1185415"/>
    <lineage>
        <taxon>Bacteria</taxon>
        <taxon>Bacillati</taxon>
        <taxon>Actinomycetota</taxon>
        <taxon>Actinomycetes</taxon>
        <taxon>Micromonosporales</taxon>
        <taxon>Micromonosporaceae</taxon>
        <taxon>Micromonospora</taxon>
    </lineage>
</organism>
<dbReference type="AlphaFoldDB" id="A0A2D0AX55"/>
<comment type="caution">
    <text evidence="1">The sequence shown here is derived from an EMBL/GenBank/DDBJ whole genome shotgun (WGS) entry which is preliminary data.</text>
</comment>
<reference evidence="1 2" key="1">
    <citation type="submission" date="2017-03" db="EMBL/GenBank/DDBJ databases">
        <title>Whole genome sequence of Micromonospora wenchangensis, isolated from mangrove soil.</title>
        <authorList>
            <person name="Yang H."/>
        </authorList>
    </citation>
    <scope>NUCLEOTIDE SEQUENCE [LARGE SCALE GENOMIC DNA]</scope>
    <source>
        <strain evidence="1 2">CCTCC AA 2012002</strain>
    </source>
</reference>
<evidence type="ECO:0008006" key="3">
    <source>
        <dbReference type="Google" id="ProtNLM"/>
    </source>
</evidence>
<sequence length="174" mass="19561">MGFVEVNPSDLDRPQTRSRRQYVPSIDDFVQRQERLIDTTGWAVTHVLPTEHDPDLTPFTYTVGLTAHDQPELVAAGLSPEIAHSLLNDLARRVHDRAERFTHGQLIRNFIASYDAIIIDGPPTDDLLPGLAIARYGRARVRLQQMVWPDQQGLFPWDAGYDLAPGAQPLIACR</sequence>
<proteinExistence type="predicted"/>